<accession>F8A2Y8</accession>
<proteinExistence type="predicted"/>
<dbReference type="STRING" id="593907.Celgi_1324"/>
<dbReference type="EMBL" id="CP002665">
    <property type="protein sequence ID" value="AEI11843.1"/>
    <property type="molecule type" value="Genomic_DNA"/>
</dbReference>
<evidence type="ECO:0000313" key="1">
    <source>
        <dbReference type="EMBL" id="AEI11843.1"/>
    </source>
</evidence>
<dbReference type="AlphaFoldDB" id="F8A2Y8"/>
<evidence type="ECO:0000313" key="2">
    <source>
        <dbReference type="Proteomes" id="UP000000485"/>
    </source>
</evidence>
<dbReference type="eggNOG" id="COG2197">
    <property type="taxonomic scope" value="Bacteria"/>
</dbReference>
<dbReference type="Proteomes" id="UP000000485">
    <property type="component" value="Chromosome"/>
</dbReference>
<keyword evidence="2" id="KW-1185">Reference proteome</keyword>
<name>F8A2Y8_CELGA</name>
<organism evidence="1 2">
    <name type="scientific">Cellulomonas gilvus (strain ATCC 13127 / NRRL B-14078)</name>
    <name type="common">Cellvibrio gilvus</name>
    <dbReference type="NCBI Taxonomy" id="593907"/>
    <lineage>
        <taxon>Bacteria</taxon>
        <taxon>Bacillati</taxon>
        <taxon>Actinomycetota</taxon>
        <taxon>Actinomycetes</taxon>
        <taxon>Micrococcales</taxon>
        <taxon>Cellulomonadaceae</taxon>
        <taxon>Cellulomonas</taxon>
    </lineage>
</organism>
<dbReference type="KEGG" id="cga:Celgi_1324"/>
<sequence>MDRTVRGCEHPRANHRHGTHAAYVFDRCRCDDCRAAARAYENSRTRERAYGRPAYVDATPATEHLRALSAAGMGWKRAAAAAGLQSSTVYPLLYGRPGRAAGVPRTKARRRTVEAILAVPMPTLADLGSGAVVDATGAMRRVRALVAIGWSVRALELRTGLGRQALDRLAAGEPRCLARTAIDVRRAYDELWDSAPTGAGATKARKRAAAAGWVPPLAWDDDAIDDPAAHPAAAPPTQSVHDDVDDTVIRLVLAGTAHATTVAERERLVPVLAAGGMSDRQIAALCRTTDRTVFRIRGRLGVESRWAA</sequence>
<dbReference type="HOGENOM" id="CLU_068865_0_0_11"/>
<reference evidence="2" key="1">
    <citation type="submission" date="2011-04" db="EMBL/GenBank/DDBJ databases">
        <title>Complete sequence of Cellvibrio gilvus ATCC 13127.</title>
        <authorList>
            <person name="Lucas S."/>
            <person name="Han J."/>
            <person name="Lapidus A."/>
            <person name="Cheng J.-F."/>
            <person name="Goodwin L."/>
            <person name="Pitluck S."/>
            <person name="Peters L."/>
            <person name="Munk A."/>
            <person name="Detter J.C."/>
            <person name="Han C."/>
            <person name="Tapia R."/>
            <person name="Land M."/>
            <person name="Hauser L."/>
            <person name="Kyrpides N."/>
            <person name="Ivanova N."/>
            <person name="Ovchinnikova G."/>
            <person name="Pagani I."/>
            <person name="Mead D."/>
            <person name="Brumm P."/>
            <person name="Woyke T."/>
        </authorList>
    </citation>
    <scope>NUCLEOTIDE SEQUENCE [LARGE SCALE GENOMIC DNA]</scope>
    <source>
        <strain evidence="2">ATCC 13127 / NRRL B-14078</strain>
    </source>
</reference>
<protein>
    <submittedName>
        <fullName evidence="1">Uncharacterized protein</fullName>
    </submittedName>
</protein>
<gene>
    <name evidence="1" type="ordered locus">Celgi_1324</name>
</gene>